<keyword evidence="3" id="KW-1185">Reference proteome</keyword>
<gene>
    <name evidence="2" type="ORF">FRY74_01795</name>
</gene>
<reference evidence="2 3" key="1">
    <citation type="submission" date="2019-08" db="EMBL/GenBank/DDBJ databases">
        <title>Genome of Vicingus serpentipes NCIMB 15042.</title>
        <authorList>
            <person name="Bowman J.P."/>
        </authorList>
    </citation>
    <scope>NUCLEOTIDE SEQUENCE [LARGE SCALE GENOMIC DNA]</scope>
    <source>
        <strain evidence="2 3">NCIMB 15042</strain>
    </source>
</reference>
<comment type="caution">
    <text evidence="2">The sequence shown here is derived from an EMBL/GenBank/DDBJ whole genome shotgun (WGS) entry which is preliminary data.</text>
</comment>
<dbReference type="AlphaFoldDB" id="A0A5C6RYR9"/>
<organism evidence="2 3">
    <name type="scientific">Vicingus serpentipes</name>
    <dbReference type="NCBI Taxonomy" id="1926625"/>
    <lineage>
        <taxon>Bacteria</taxon>
        <taxon>Pseudomonadati</taxon>
        <taxon>Bacteroidota</taxon>
        <taxon>Flavobacteriia</taxon>
        <taxon>Flavobacteriales</taxon>
        <taxon>Vicingaceae</taxon>
        <taxon>Vicingus</taxon>
    </lineage>
</organism>
<dbReference type="Proteomes" id="UP000321721">
    <property type="component" value="Unassembled WGS sequence"/>
</dbReference>
<feature type="transmembrane region" description="Helical" evidence="1">
    <location>
        <begin position="45"/>
        <end position="63"/>
    </location>
</feature>
<proteinExistence type="predicted"/>
<dbReference type="RefSeq" id="WP_147098024.1">
    <property type="nucleotide sequence ID" value="NZ_VOOS01000001.1"/>
</dbReference>
<evidence type="ECO:0000256" key="1">
    <source>
        <dbReference type="SAM" id="Phobius"/>
    </source>
</evidence>
<dbReference type="EMBL" id="VOOS01000001">
    <property type="protein sequence ID" value="TXB66939.1"/>
    <property type="molecule type" value="Genomic_DNA"/>
</dbReference>
<protein>
    <submittedName>
        <fullName evidence="2">DUF2752 domain-containing protein</fullName>
    </submittedName>
</protein>
<accession>A0A5C6RYR9</accession>
<keyword evidence="1" id="KW-0812">Transmembrane</keyword>
<dbReference type="OrthoDB" id="9815897at2"/>
<evidence type="ECO:0000313" key="3">
    <source>
        <dbReference type="Proteomes" id="UP000321721"/>
    </source>
</evidence>
<feature type="transmembrane region" description="Helical" evidence="1">
    <location>
        <begin position="75"/>
        <end position="93"/>
    </location>
</feature>
<evidence type="ECO:0000313" key="2">
    <source>
        <dbReference type="EMBL" id="TXB66939.1"/>
    </source>
</evidence>
<sequence length="97" mass="11444">MGLISWLENNLLDCPYKKYFNVDCMGCGMQRSFVALLKGNFADSFYYYPALLPMLFMFLYLILHIAFKFKNGAKWLMYIFIFNMATVVVSYVIKLFL</sequence>
<keyword evidence="1" id="KW-1133">Transmembrane helix</keyword>
<dbReference type="Pfam" id="PF10825">
    <property type="entry name" value="DUF2752"/>
    <property type="match status" value="1"/>
</dbReference>
<dbReference type="InterPro" id="IPR021215">
    <property type="entry name" value="DUF2752"/>
</dbReference>
<name>A0A5C6RYR9_9FLAO</name>
<keyword evidence="1" id="KW-0472">Membrane</keyword>